<dbReference type="EMBL" id="AP018203">
    <property type="protein sequence ID" value="BAY57968.1"/>
    <property type="molecule type" value="Genomic_DNA"/>
</dbReference>
<sequence>MALLGIDISAYQEDVNWATVASQSVFYGFAKATEGVTSRDEKFARNWAGMRSVGIVRGAYHFFRPGRDPAQQADNFLKTVQTIEDFDLPPVLDLEINDGQSASVVIDRALKWLEIIEAKTGRKPILYTYPSFWEDKLGNTARFSEYPLWIANFGTPGRPYIPSAWKLWVFHQYSESGTLRGIVGNVDLNQFNGDLDGLQKLLKGRIPLRQGCEGNVVQEMQSLLKAQGFDLGTPDGDFGPKTKAQVVAFQKAKSLLTDGIVGAATWSALQKTSPSVPPAPLPIDLINVCKSYRGAAHQDSSLRWLQSQIPKSTLDEFARRWRQP</sequence>
<accession>A0A1Z4JMT7</accession>
<keyword evidence="3" id="KW-0326">Glycosidase</keyword>
<dbReference type="InterPro" id="IPR017853">
    <property type="entry name" value="GH"/>
</dbReference>
<dbReference type="SMART" id="SM00641">
    <property type="entry name" value="Glyco_25"/>
    <property type="match status" value="1"/>
</dbReference>
<evidence type="ECO:0000256" key="2">
    <source>
        <dbReference type="ARBA" id="ARBA00022801"/>
    </source>
</evidence>
<keyword evidence="2 5" id="KW-0378">Hydrolase</keyword>
<dbReference type="SUPFAM" id="SSF47090">
    <property type="entry name" value="PGBD-like"/>
    <property type="match status" value="1"/>
</dbReference>
<gene>
    <name evidence="5" type="ORF">NIES2135_48410</name>
</gene>
<dbReference type="Pfam" id="PF01471">
    <property type="entry name" value="PG_binding_1"/>
    <property type="match status" value="1"/>
</dbReference>
<dbReference type="SUPFAM" id="SSF51445">
    <property type="entry name" value="(Trans)glycosidases"/>
    <property type="match status" value="1"/>
</dbReference>
<dbReference type="InterPro" id="IPR018077">
    <property type="entry name" value="Glyco_hydro_fam25_subgr"/>
</dbReference>
<dbReference type="GO" id="GO:0009253">
    <property type="term" value="P:peptidoglycan catabolic process"/>
    <property type="evidence" value="ECO:0007669"/>
    <property type="project" value="InterPro"/>
</dbReference>
<dbReference type="GO" id="GO:0003796">
    <property type="term" value="F:lysozyme activity"/>
    <property type="evidence" value="ECO:0007669"/>
    <property type="project" value="InterPro"/>
</dbReference>
<feature type="domain" description="Peptidoglycan binding-like" evidence="4">
    <location>
        <begin position="214"/>
        <end position="269"/>
    </location>
</feature>
<dbReference type="PANTHER" id="PTHR34135">
    <property type="entry name" value="LYSOZYME"/>
    <property type="match status" value="1"/>
</dbReference>
<protein>
    <submittedName>
        <fullName evidence="5">Putative hydrolase</fullName>
    </submittedName>
</protein>
<evidence type="ECO:0000259" key="4">
    <source>
        <dbReference type="Pfam" id="PF01471"/>
    </source>
</evidence>
<evidence type="ECO:0000256" key="3">
    <source>
        <dbReference type="ARBA" id="ARBA00023295"/>
    </source>
</evidence>
<dbReference type="Gene3D" id="3.20.20.80">
    <property type="entry name" value="Glycosidases"/>
    <property type="match status" value="1"/>
</dbReference>
<evidence type="ECO:0000256" key="1">
    <source>
        <dbReference type="ARBA" id="ARBA00010646"/>
    </source>
</evidence>
<dbReference type="CDD" id="cd06524">
    <property type="entry name" value="GH25_YegX-like"/>
    <property type="match status" value="1"/>
</dbReference>
<evidence type="ECO:0000313" key="5">
    <source>
        <dbReference type="EMBL" id="BAY57968.1"/>
    </source>
</evidence>
<dbReference type="InterPro" id="IPR002053">
    <property type="entry name" value="Glyco_hydro_25"/>
</dbReference>
<evidence type="ECO:0000313" key="6">
    <source>
        <dbReference type="Proteomes" id="UP000217895"/>
    </source>
</evidence>
<dbReference type="Pfam" id="PF01183">
    <property type="entry name" value="Glyco_hydro_25"/>
    <property type="match status" value="1"/>
</dbReference>
<reference evidence="5 6" key="1">
    <citation type="submission" date="2017-06" db="EMBL/GenBank/DDBJ databases">
        <title>Genome sequencing of cyanobaciteial culture collection at National Institute for Environmental Studies (NIES).</title>
        <authorList>
            <person name="Hirose Y."/>
            <person name="Shimura Y."/>
            <person name="Fujisawa T."/>
            <person name="Nakamura Y."/>
            <person name="Kawachi M."/>
        </authorList>
    </citation>
    <scope>NUCLEOTIDE SEQUENCE [LARGE SCALE GENOMIC DNA]</scope>
    <source>
        <strain evidence="5 6">NIES-2135</strain>
    </source>
</reference>
<dbReference type="Gene3D" id="1.10.101.10">
    <property type="entry name" value="PGBD-like superfamily/PGBD"/>
    <property type="match status" value="1"/>
</dbReference>
<dbReference type="PROSITE" id="PS51904">
    <property type="entry name" value="GLYCOSYL_HYDROL_F25_2"/>
    <property type="match status" value="1"/>
</dbReference>
<dbReference type="GO" id="GO:0016052">
    <property type="term" value="P:carbohydrate catabolic process"/>
    <property type="evidence" value="ECO:0007669"/>
    <property type="project" value="TreeGrafter"/>
</dbReference>
<dbReference type="InterPro" id="IPR002477">
    <property type="entry name" value="Peptidoglycan-bd-like"/>
</dbReference>
<dbReference type="Proteomes" id="UP000217895">
    <property type="component" value="Chromosome"/>
</dbReference>
<name>A0A1Z4JMT7_LEPBY</name>
<dbReference type="InterPro" id="IPR036365">
    <property type="entry name" value="PGBD-like_sf"/>
</dbReference>
<dbReference type="PANTHER" id="PTHR34135:SF2">
    <property type="entry name" value="LYSOZYME"/>
    <property type="match status" value="1"/>
</dbReference>
<keyword evidence="6" id="KW-1185">Reference proteome</keyword>
<dbReference type="AlphaFoldDB" id="A0A1Z4JMT7"/>
<dbReference type="GO" id="GO:0016998">
    <property type="term" value="P:cell wall macromolecule catabolic process"/>
    <property type="evidence" value="ECO:0007669"/>
    <property type="project" value="InterPro"/>
</dbReference>
<comment type="similarity">
    <text evidence="1">Belongs to the glycosyl hydrolase 25 family.</text>
</comment>
<dbReference type="InterPro" id="IPR036366">
    <property type="entry name" value="PGBDSf"/>
</dbReference>
<proteinExistence type="inferred from homology"/>
<organism evidence="5 6">
    <name type="scientific">Leptolyngbya boryana NIES-2135</name>
    <dbReference type="NCBI Taxonomy" id="1973484"/>
    <lineage>
        <taxon>Bacteria</taxon>
        <taxon>Bacillati</taxon>
        <taxon>Cyanobacteriota</taxon>
        <taxon>Cyanophyceae</taxon>
        <taxon>Leptolyngbyales</taxon>
        <taxon>Leptolyngbyaceae</taxon>
        <taxon>Leptolyngbya group</taxon>
        <taxon>Leptolyngbya</taxon>
    </lineage>
</organism>